<evidence type="ECO:0000256" key="9">
    <source>
        <dbReference type="ARBA" id="ARBA00022729"/>
    </source>
</evidence>
<evidence type="ECO:0000256" key="15">
    <source>
        <dbReference type="ARBA" id="ARBA00023157"/>
    </source>
</evidence>
<comment type="catalytic activity">
    <reaction evidence="27">
        <text>1-hexadecanoyl-sn-glycero-3-phosphocholine + H2O = 1-hexadecanoyl-sn-glycerol + phosphocholine + H(+)</text>
        <dbReference type="Rhea" id="RHEA:41119"/>
        <dbReference type="ChEBI" id="CHEBI:15377"/>
        <dbReference type="ChEBI" id="CHEBI:15378"/>
        <dbReference type="ChEBI" id="CHEBI:72998"/>
        <dbReference type="ChEBI" id="CHEBI:75542"/>
        <dbReference type="ChEBI" id="CHEBI:295975"/>
    </reaction>
    <physiologicalReaction direction="left-to-right" evidence="27">
        <dbReference type="Rhea" id="RHEA:41120"/>
    </physiologicalReaction>
</comment>
<dbReference type="Pfam" id="PF01663">
    <property type="entry name" value="Phosphodiest"/>
    <property type="match status" value="1"/>
</dbReference>
<comment type="subcellular location">
    <subcellularLocation>
        <location evidence="2">Cell membrane</location>
        <topology evidence="2">Lipid-anchor</topology>
        <topology evidence="2">GPI-anchor</topology>
    </subcellularLocation>
</comment>
<evidence type="ECO:0000256" key="11">
    <source>
        <dbReference type="ARBA" id="ARBA00022833"/>
    </source>
</evidence>
<comment type="catalytic activity">
    <reaction evidence="31">
        <text>1-(5Z,8Z,11Z,14Z-eicosatetraenoyl)-sn-glycero-3-phosphocholine + H2O = 1-(5Z,8Z,11Z,14Z-eicosatetraenoyl)-sn-glycerol + phosphocholine + H(+)</text>
        <dbReference type="Rhea" id="RHEA:41003"/>
        <dbReference type="ChEBI" id="CHEBI:15377"/>
        <dbReference type="ChEBI" id="CHEBI:15378"/>
        <dbReference type="ChEBI" id="CHEBI:34071"/>
        <dbReference type="ChEBI" id="CHEBI:74344"/>
        <dbReference type="ChEBI" id="CHEBI:295975"/>
    </reaction>
    <physiologicalReaction direction="left-to-right" evidence="31">
        <dbReference type="Rhea" id="RHEA:41004"/>
    </physiologicalReaction>
</comment>
<comment type="catalytic activity">
    <reaction evidence="28">
        <text>sphing-4-enine-phosphocholine + H2O = sphing-4-enine + phosphocholine + H(+)</text>
        <dbReference type="Rhea" id="RHEA:41095"/>
        <dbReference type="ChEBI" id="CHEBI:15377"/>
        <dbReference type="ChEBI" id="CHEBI:15378"/>
        <dbReference type="ChEBI" id="CHEBI:57756"/>
        <dbReference type="ChEBI" id="CHEBI:58906"/>
        <dbReference type="ChEBI" id="CHEBI:295975"/>
    </reaction>
    <physiologicalReaction direction="left-to-right" evidence="28">
        <dbReference type="Rhea" id="RHEA:41096"/>
    </physiologicalReaction>
</comment>
<evidence type="ECO:0000256" key="1">
    <source>
        <dbReference type="ARBA" id="ARBA00001947"/>
    </source>
</evidence>
<keyword evidence="9" id="KW-0732">Signal</keyword>
<evidence type="ECO:0000256" key="5">
    <source>
        <dbReference type="ARBA" id="ARBA00022475"/>
    </source>
</evidence>
<evidence type="ECO:0000256" key="29">
    <source>
        <dbReference type="ARBA" id="ARBA00048703"/>
    </source>
</evidence>
<keyword evidence="5" id="KW-1003">Cell membrane</keyword>
<evidence type="ECO:0000256" key="19">
    <source>
        <dbReference type="ARBA" id="ARBA00032556"/>
    </source>
</evidence>
<keyword evidence="14" id="KW-0472">Membrane</keyword>
<dbReference type="InterPro" id="IPR017850">
    <property type="entry name" value="Alkaline_phosphatase_core_sf"/>
</dbReference>
<evidence type="ECO:0000313" key="32">
    <source>
        <dbReference type="EMBL" id="KAJ8302306.1"/>
    </source>
</evidence>
<evidence type="ECO:0000256" key="7">
    <source>
        <dbReference type="ARBA" id="ARBA00022622"/>
    </source>
</evidence>
<evidence type="ECO:0000256" key="6">
    <source>
        <dbReference type="ARBA" id="ARBA00022553"/>
    </source>
</evidence>
<reference evidence="32 33" key="1">
    <citation type="submission" date="2022-12" db="EMBL/GenBank/DDBJ databases">
        <title>Chromosome-level genome of Tegillarca granosa.</title>
        <authorList>
            <person name="Kim J."/>
        </authorList>
    </citation>
    <scope>NUCLEOTIDE SEQUENCE [LARGE SCALE GENOMIC DNA]</scope>
    <source>
        <strain evidence="32">Teg-2019</strain>
        <tissue evidence="32">Adductor muscle</tissue>
    </source>
</reference>
<evidence type="ECO:0000256" key="26">
    <source>
        <dbReference type="ARBA" id="ARBA00047779"/>
    </source>
</evidence>
<evidence type="ECO:0000256" key="4">
    <source>
        <dbReference type="ARBA" id="ARBA00012318"/>
    </source>
</evidence>
<keyword evidence="12" id="KW-0442">Lipid degradation</keyword>
<keyword evidence="11" id="KW-0862">Zinc</keyword>
<evidence type="ECO:0000256" key="31">
    <source>
        <dbReference type="ARBA" id="ARBA00049320"/>
    </source>
</evidence>
<evidence type="ECO:0000256" key="24">
    <source>
        <dbReference type="ARBA" id="ARBA00047494"/>
    </source>
</evidence>
<dbReference type="Gene3D" id="3.40.720.10">
    <property type="entry name" value="Alkaline Phosphatase, subunit A"/>
    <property type="match status" value="1"/>
</dbReference>
<evidence type="ECO:0000256" key="12">
    <source>
        <dbReference type="ARBA" id="ARBA00022963"/>
    </source>
</evidence>
<evidence type="ECO:0000256" key="21">
    <source>
        <dbReference type="ARBA" id="ARBA00047290"/>
    </source>
</evidence>
<comment type="catalytic activity">
    <reaction evidence="22">
        <text>1-(9Z-octadecenoyl)-sn-glycero-3-phosphocholine + H2O = 1-(9Z-octadecenoyl)-sn-glycerol + phosphocholine + H(+)</text>
        <dbReference type="Rhea" id="RHEA:41091"/>
        <dbReference type="ChEBI" id="CHEBI:15377"/>
        <dbReference type="ChEBI" id="CHEBI:15378"/>
        <dbReference type="ChEBI" id="CHEBI:28610"/>
        <dbReference type="ChEBI" id="CHEBI:75757"/>
        <dbReference type="ChEBI" id="CHEBI:295975"/>
    </reaction>
    <physiologicalReaction direction="left-to-right" evidence="22">
        <dbReference type="Rhea" id="RHEA:41092"/>
    </physiologicalReaction>
</comment>
<dbReference type="InterPro" id="IPR002591">
    <property type="entry name" value="Phosphodiest/P_Trfase"/>
</dbReference>
<evidence type="ECO:0000256" key="23">
    <source>
        <dbReference type="ARBA" id="ARBA00047482"/>
    </source>
</evidence>
<dbReference type="EC" id="3.1.4.38" evidence="4"/>
<keyword evidence="7" id="KW-0336">GPI-anchor</keyword>
<comment type="catalytic activity">
    <reaction evidence="23">
        <text>glycero-2-phosphocholine + H2O = phosphocholine + glycerol + H(+)</text>
        <dbReference type="Rhea" id="RHEA:61684"/>
        <dbReference type="ChEBI" id="CHEBI:15377"/>
        <dbReference type="ChEBI" id="CHEBI:15378"/>
        <dbReference type="ChEBI" id="CHEBI:17754"/>
        <dbReference type="ChEBI" id="CHEBI:144950"/>
        <dbReference type="ChEBI" id="CHEBI:295975"/>
    </reaction>
    <physiologicalReaction direction="left-to-right" evidence="23">
        <dbReference type="Rhea" id="RHEA:61685"/>
    </physiologicalReaction>
</comment>
<keyword evidence="16" id="KW-0325">Glycoprotein</keyword>
<evidence type="ECO:0000256" key="17">
    <source>
        <dbReference type="ARBA" id="ARBA00023288"/>
    </source>
</evidence>
<evidence type="ECO:0000256" key="10">
    <source>
        <dbReference type="ARBA" id="ARBA00022801"/>
    </source>
</evidence>
<evidence type="ECO:0000256" key="3">
    <source>
        <dbReference type="ARBA" id="ARBA00010594"/>
    </source>
</evidence>
<comment type="similarity">
    <text evidence="3">Belongs to the nucleotide pyrophosphatase/phosphodiesterase family.</text>
</comment>
<sequence length="133" mass="15064">MYRWRGCEIMIEGRNATYCKLYNGIPPVSDLGENIDEAVLKMKSGNADLVVQIDRHIQHLLTSLEQQGLKDDVNVIIVSDHGMTEISPSRVINLTTEINMNDVDVILDRGPTVNIWPKEGKIQKSITLSQKRY</sequence>
<dbReference type="PANTHER" id="PTHR10151">
    <property type="entry name" value="ECTONUCLEOTIDE PYROPHOSPHATASE/PHOSPHODIESTERASE"/>
    <property type="match status" value="1"/>
</dbReference>
<evidence type="ECO:0000256" key="18">
    <source>
        <dbReference type="ARBA" id="ARBA00031167"/>
    </source>
</evidence>
<keyword evidence="10" id="KW-0378">Hydrolase</keyword>
<evidence type="ECO:0000256" key="22">
    <source>
        <dbReference type="ARBA" id="ARBA00047322"/>
    </source>
</evidence>
<evidence type="ECO:0000256" key="13">
    <source>
        <dbReference type="ARBA" id="ARBA00023098"/>
    </source>
</evidence>
<organism evidence="32 33">
    <name type="scientific">Tegillarca granosa</name>
    <name type="common">Malaysian cockle</name>
    <name type="synonym">Anadara granosa</name>
    <dbReference type="NCBI Taxonomy" id="220873"/>
    <lineage>
        <taxon>Eukaryota</taxon>
        <taxon>Metazoa</taxon>
        <taxon>Spiralia</taxon>
        <taxon>Lophotrochozoa</taxon>
        <taxon>Mollusca</taxon>
        <taxon>Bivalvia</taxon>
        <taxon>Autobranchia</taxon>
        <taxon>Pteriomorphia</taxon>
        <taxon>Arcoida</taxon>
        <taxon>Arcoidea</taxon>
        <taxon>Arcidae</taxon>
        <taxon>Tegillarca</taxon>
    </lineage>
</organism>
<keyword evidence="13" id="KW-0443">Lipid metabolism</keyword>
<evidence type="ECO:0000313" key="33">
    <source>
        <dbReference type="Proteomes" id="UP001217089"/>
    </source>
</evidence>
<protein>
    <recommendedName>
        <fullName evidence="4">glycerophosphocholine cholinephosphodiesterase</fullName>
        <ecNumber evidence="4">3.1.4.38</ecNumber>
    </recommendedName>
    <alternativeName>
        <fullName evidence="19">Choline-specific glycerophosphodiester phosphodiesterase</fullName>
    </alternativeName>
    <alternativeName>
        <fullName evidence="18">Ectonucleotide pyrophosphatase/phosphodiesterase family member 6</fullName>
    </alternativeName>
</protein>
<comment type="catalytic activity">
    <reaction evidence="24">
        <text>a 1-O-alkyl-sn-glycero-3-phosphocholine + H2O = a 1-O-alkyl-sn-glycerol + phosphocholine + H(+)</text>
        <dbReference type="Rhea" id="RHEA:36083"/>
        <dbReference type="ChEBI" id="CHEBI:15377"/>
        <dbReference type="ChEBI" id="CHEBI:15378"/>
        <dbReference type="ChEBI" id="CHEBI:15850"/>
        <dbReference type="ChEBI" id="CHEBI:30909"/>
        <dbReference type="ChEBI" id="CHEBI:295975"/>
    </reaction>
    <physiologicalReaction direction="left-to-right" evidence="24">
        <dbReference type="Rhea" id="RHEA:36084"/>
    </physiologicalReaction>
</comment>
<comment type="caution">
    <text evidence="32">The sequence shown here is derived from an EMBL/GenBank/DDBJ whole genome shotgun (WGS) entry which is preliminary data.</text>
</comment>
<keyword evidence="15" id="KW-1015">Disulfide bond</keyword>
<evidence type="ECO:0000256" key="25">
    <source>
        <dbReference type="ARBA" id="ARBA00047600"/>
    </source>
</evidence>
<keyword evidence="6" id="KW-0597">Phosphoprotein</keyword>
<gene>
    <name evidence="32" type="ORF">KUTeg_021293</name>
</gene>
<comment type="catalytic activity">
    <reaction evidence="30">
        <text>1-(9Z,12Z)-octadecadienoyl-sn-glycero-3-phosphocholine + H2O = 1-(9Z,12Z-octadecadienoyl)-sn-glycerol + phosphocholine + H(+)</text>
        <dbReference type="Rhea" id="RHEA:41115"/>
        <dbReference type="ChEBI" id="CHEBI:15377"/>
        <dbReference type="ChEBI" id="CHEBI:15378"/>
        <dbReference type="ChEBI" id="CHEBI:28733"/>
        <dbReference type="ChEBI" id="CHEBI:75561"/>
        <dbReference type="ChEBI" id="CHEBI:295975"/>
    </reaction>
    <physiologicalReaction direction="left-to-right" evidence="30">
        <dbReference type="Rhea" id="RHEA:41116"/>
    </physiologicalReaction>
</comment>
<evidence type="ECO:0000256" key="28">
    <source>
        <dbReference type="ARBA" id="ARBA00048234"/>
    </source>
</evidence>
<dbReference type="Gene3D" id="3.30.1360.180">
    <property type="match status" value="1"/>
</dbReference>
<dbReference type="PANTHER" id="PTHR10151:SF66">
    <property type="entry name" value="GLYCEROPHOSPHOCHOLINE CHOLINEPHOSPHODIESTERASE ENPP6"/>
    <property type="match status" value="1"/>
</dbReference>
<dbReference type="Proteomes" id="UP001217089">
    <property type="component" value="Unassembled WGS sequence"/>
</dbReference>
<comment type="catalytic activity">
    <reaction evidence="26">
        <text>1-tetradecanoyl-sn-glycero-3-phosphocholine + H2O = 1-tetradecanoyl-sn-glycerol + phosphocholine + H(+)</text>
        <dbReference type="Rhea" id="RHEA:40999"/>
        <dbReference type="ChEBI" id="CHEBI:15377"/>
        <dbReference type="ChEBI" id="CHEBI:15378"/>
        <dbReference type="ChEBI" id="CHEBI:64489"/>
        <dbReference type="ChEBI" id="CHEBI:75536"/>
        <dbReference type="ChEBI" id="CHEBI:295975"/>
    </reaction>
    <physiologicalReaction direction="left-to-right" evidence="26">
        <dbReference type="Rhea" id="RHEA:41000"/>
    </physiologicalReaction>
</comment>
<comment type="catalytic activity">
    <reaction evidence="29">
        <text>sn-glycerol 3-phosphocholine + H2O = phosphocholine + glycerol + H(+)</text>
        <dbReference type="Rhea" id="RHEA:19545"/>
        <dbReference type="ChEBI" id="CHEBI:15377"/>
        <dbReference type="ChEBI" id="CHEBI:15378"/>
        <dbReference type="ChEBI" id="CHEBI:16870"/>
        <dbReference type="ChEBI" id="CHEBI:17754"/>
        <dbReference type="ChEBI" id="CHEBI:295975"/>
        <dbReference type="EC" id="3.1.4.38"/>
    </reaction>
    <physiologicalReaction direction="left-to-right" evidence="29">
        <dbReference type="Rhea" id="RHEA:19546"/>
    </physiologicalReaction>
</comment>
<evidence type="ECO:0000256" key="2">
    <source>
        <dbReference type="ARBA" id="ARBA00004609"/>
    </source>
</evidence>
<comment type="cofactor">
    <cofactor evidence="1">
        <name>Zn(2+)</name>
        <dbReference type="ChEBI" id="CHEBI:29105"/>
    </cofactor>
</comment>
<comment type="catalytic activity">
    <reaction evidence="25">
        <text>a 1-acyl-sn-glycero-3-phosphocholine + H2O = a 1-acyl-sn-glycerol + phosphocholine + H(+)</text>
        <dbReference type="Rhea" id="RHEA:44720"/>
        <dbReference type="ChEBI" id="CHEBI:15377"/>
        <dbReference type="ChEBI" id="CHEBI:15378"/>
        <dbReference type="ChEBI" id="CHEBI:58168"/>
        <dbReference type="ChEBI" id="CHEBI:64683"/>
        <dbReference type="ChEBI" id="CHEBI:295975"/>
    </reaction>
    <physiologicalReaction direction="left-to-right" evidence="25">
        <dbReference type="Rhea" id="RHEA:44721"/>
    </physiologicalReaction>
</comment>
<name>A0ABQ9EEM9_TEGGR</name>
<evidence type="ECO:0000256" key="16">
    <source>
        <dbReference type="ARBA" id="ARBA00023180"/>
    </source>
</evidence>
<evidence type="ECO:0000256" key="14">
    <source>
        <dbReference type="ARBA" id="ARBA00023136"/>
    </source>
</evidence>
<evidence type="ECO:0000256" key="27">
    <source>
        <dbReference type="ARBA" id="ARBA00048209"/>
    </source>
</evidence>
<keyword evidence="8" id="KW-0479">Metal-binding</keyword>
<evidence type="ECO:0000256" key="30">
    <source>
        <dbReference type="ARBA" id="ARBA00049092"/>
    </source>
</evidence>
<comment type="function">
    <text evidence="20">Choline-specific glycerophosphodiesterase that hydrolyzes glycerophosphocholine (GPC) and lysophosphatidylcholine (LPC) and contributes to supplying choline to the cells. Has a preference for LPC with short (12:0 and 14:0) or polyunsaturated (18:2 and 20:4) fatty acids. In vitro, hydrolyzes only choline-containing lysophospholipids, such as sphingosylphosphorylcholine (SPC), platelet-activating factor (PAF) and lysoPAF, but not other lysophospholipids.</text>
</comment>
<evidence type="ECO:0000256" key="8">
    <source>
        <dbReference type="ARBA" id="ARBA00022723"/>
    </source>
</evidence>
<keyword evidence="33" id="KW-1185">Reference proteome</keyword>
<dbReference type="SUPFAM" id="SSF53649">
    <property type="entry name" value="Alkaline phosphatase-like"/>
    <property type="match status" value="1"/>
</dbReference>
<accession>A0ABQ9EEM9</accession>
<comment type="catalytic activity">
    <reaction evidence="21">
        <text>1-dodecanoyl-sn-glycero-3-phosphocholine + H2O = 1-dodecanoyl-sn-glycerol + phosphocholine + H(+)</text>
        <dbReference type="Rhea" id="RHEA:41127"/>
        <dbReference type="ChEBI" id="CHEBI:15377"/>
        <dbReference type="ChEBI" id="CHEBI:15378"/>
        <dbReference type="ChEBI" id="CHEBI:74966"/>
        <dbReference type="ChEBI" id="CHEBI:75529"/>
        <dbReference type="ChEBI" id="CHEBI:295975"/>
    </reaction>
    <physiologicalReaction direction="left-to-right" evidence="21">
        <dbReference type="Rhea" id="RHEA:41128"/>
    </physiologicalReaction>
</comment>
<proteinExistence type="inferred from homology"/>
<keyword evidence="17" id="KW-0449">Lipoprotein</keyword>
<evidence type="ECO:0000256" key="20">
    <source>
        <dbReference type="ARBA" id="ARBA00046203"/>
    </source>
</evidence>
<dbReference type="EMBL" id="JARBDR010000918">
    <property type="protein sequence ID" value="KAJ8302306.1"/>
    <property type="molecule type" value="Genomic_DNA"/>
</dbReference>